<evidence type="ECO:0000313" key="2">
    <source>
        <dbReference type="EMBL" id="MBB4276197.1"/>
    </source>
</evidence>
<comment type="caution">
    <text evidence="2">The sequence shown here is derived from an EMBL/GenBank/DDBJ whole genome shotgun (WGS) entry which is preliminary data.</text>
</comment>
<name>A0A7W6RPT5_9HYPH</name>
<gene>
    <name evidence="2" type="ORF">GGE12_003994</name>
</gene>
<dbReference type="RefSeq" id="WP_246778578.1">
    <property type="nucleotide sequence ID" value="NZ_JACIGM010000008.1"/>
</dbReference>
<feature type="region of interest" description="Disordered" evidence="1">
    <location>
        <begin position="1"/>
        <end position="27"/>
    </location>
</feature>
<reference evidence="2 3" key="1">
    <citation type="submission" date="2020-08" db="EMBL/GenBank/DDBJ databases">
        <title>Genomic Encyclopedia of Type Strains, Phase IV (KMG-V): Genome sequencing to study the core and pangenomes of soil and plant-associated prokaryotes.</title>
        <authorList>
            <person name="Whitman W."/>
        </authorList>
    </citation>
    <scope>NUCLEOTIDE SEQUENCE [LARGE SCALE GENOMIC DNA]</scope>
    <source>
        <strain evidence="2 3">SEMIA 402</strain>
    </source>
</reference>
<proteinExistence type="predicted"/>
<dbReference type="Proteomes" id="UP000533641">
    <property type="component" value="Unassembled WGS sequence"/>
</dbReference>
<dbReference type="EMBL" id="JACIGM010000008">
    <property type="protein sequence ID" value="MBB4276197.1"/>
    <property type="molecule type" value="Genomic_DNA"/>
</dbReference>
<dbReference type="AlphaFoldDB" id="A0A7W6RPT5"/>
<organism evidence="2 3">
    <name type="scientific">Rhizobium mongolense</name>
    <dbReference type="NCBI Taxonomy" id="57676"/>
    <lineage>
        <taxon>Bacteria</taxon>
        <taxon>Pseudomonadati</taxon>
        <taxon>Pseudomonadota</taxon>
        <taxon>Alphaproteobacteria</taxon>
        <taxon>Hyphomicrobiales</taxon>
        <taxon>Rhizobiaceae</taxon>
        <taxon>Rhizobium/Agrobacterium group</taxon>
        <taxon>Rhizobium</taxon>
    </lineage>
</organism>
<protein>
    <submittedName>
        <fullName evidence="2">Uncharacterized protein</fullName>
    </submittedName>
</protein>
<evidence type="ECO:0000256" key="1">
    <source>
        <dbReference type="SAM" id="MobiDB-lite"/>
    </source>
</evidence>
<sequence>MSRTGDIPSFDRGKSMSLKMRPNMPPFVTNENGHIPMTDIAANWLVIVTREALERVASPPDASLERLLAYADTFGEVATYKLEHGRAGEEETIWVQSADVVEWRSTQSM</sequence>
<accession>A0A7W6RPT5</accession>
<evidence type="ECO:0000313" key="3">
    <source>
        <dbReference type="Proteomes" id="UP000533641"/>
    </source>
</evidence>